<dbReference type="PANTHER" id="PTHR33602">
    <property type="entry name" value="REGULATORY PROTEIN RECX FAMILY PROTEIN"/>
    <property type="match status" value="1"/>
</dbReference>
<dbReference type="GO" id="GO:0005737">
    <property type="term" value="C:cytoplasm"/>
    <property type="evidence" value="ECO:0007669"/>
    <property type="project" value="UniProtKB-SubCell"/>
</dbReference>
<evidence type="ECO:0000256" key="1">
    <source>
        <dbReference type="ARBA" id="ARBA00004496"/>
    </source>
</evidence>
<name>A0A369BQQ2_9GAMM</name>
<evidence type="ECO:0000256" key="4">
    <source>
        <dbReference type="ARBA" id="ARBA00022490"/>
    </source>
</evidence>
<dbReference type="EMBL" id="QPJY01000017">
    <property type="protein sequence ID" value="RCX23883.1"/>
    <property type="molecule type" value="Genomic_DNA"/>
</dbReference>
<evidence type="ECO:0000256" key="2">
    <source>
        <dbReference type="ARBA" id="ARBA00009695"/>
    </source>
</evidence>
<dbReference type="RefSeq" id="WP_245937325.1">
    <property type="nucleotide sequence ID" value="NZ_QPJY01000017.1"/>
</dbReference>
<keyword evidence="4" id="KW-0963">Cytoplasm</keyword>
<evidence type="ECO:0000313" key="8">
    <source>
        <dbReference type="Proteomes" id="UP000252707"/>
    </source>
</evidence>
<dbReference type="Pfam" id="PF21981">
    <property type="entry name" value="RecX_HTH3"/>
    <property type="match status" value="1"/>
</dbReference>
<dbReference type="Pfam" id="PF02631">
    <property type="entry name" value="RecX_HTH2"/>
    <property type="match status" value="1"/>
</dbReference>
<evidence type="ECO:0000259" key="5">
    <source>
        <dbReference type="Pfam" id="PF02631"/>
    </source>
</evidence>
<gene>
    <name evidence="7" type="ORF">DFQ59_1177</name>
</gene>
<evidence type="ECO:0000313" key="7">
    <source>
        <dbReference type="EMBL" id="RCX23883.1"/>
    </source>
</evidence>
<feature type="domain" description="RecX third three-helical" evidence="6">
    <location>
        <begin position="63"/>
        <end position="106"/>
    </location>
</feature>
<protein>
    <recommendedName>
        <fullName evidence="3">Regulatory protein RecX</fullName>
    </recommendedName>
</protein>
<dbReference type="InterPro" id="IPR053924">
    <property type="entry name" value="RecX_HTH_2nd"/>
</dbReference>
<dbReference type="Proteomes" id="UP000252707">
    <property type="component" value="Unassembled WGS sequence"/>
</dbReference>
<comment type="similarity">
    <text evidence="2">Belongs to the RecX family.</text>
</comment>
<sequence length="112" mass="12457">MDAELDALVREGLLSDERFCEVFIRTRAGSGYGPLRIRQELNQRGVDEALAGQALAAAEADWAALAAEVRRRRFGERLPRGYPEWAKQARFLQYRGFGSETIRAALGGDADD</sequence>
<evidence type="ECO:0000256" key="3">
    <source>
        <dbReference type="ARBA" id="ARBA00018111"/>
    </source>
</evidence>
<comment type="subcellular location">
    <subcellularLocation>
        <location evidence="1">Cytoplasm</location>
    </subcellularLocation>
</comment>
<proteinExistence type="inferred from homology"/>
<reference evidence="7 8" key="1">
    <citation type="submission" date="2018-07" db="EMBL/GenBank/DDBJ databases">
        <title>Genomic Encyclopedia of Type Strains, Phase IV (KMG-IV): sequencing the most valuable type-strain genomes for metagenomic binning, comparative biology and taxonomic classification.</title>
        <authorList>
            <person name="Goeker M."/>
        </authorList>
    </citation>
    <scope>NUCLEOTIDE SEQUENCE [LARGE SCALE GENOMIC DNA]</scope>
    <source>
        <strain evidence="7 8">DSM 26407</strain>
    </source>
</reference>
<keyword evidence="8" id="KW-1185">Reference proteome</keyword>
<comment type="caution">
    <text evidence="7">The sequence shown here is derived from an EMBL/GenBank/DDBJ whole genome shotgun (WGS) entry which is preliminary data.</text>
</comment>
<dbReference type="InterPro" id="IPR053925">
    <property type="entry name" value="RecX_HTH_3rd"/>
</dbReference>
<accession>A0A369BQQ2</accession>
<dbReference type="GO" id="GO:0006282">
    <property type="term" value="P:regulation of DNA repair"/>
    <property type="evidence" value="ECO:0007669"/>
    <property type="project" value="InterPro"/>
</dbReference>
<dbReference type="AlphaFoldDB" id="A0A369BQQ2"/>
<dbReference type="PANTHER" id="PTHR33602:SF1">
    <property type="entry name" value="REGULATORY PROTEIN RECX FAMILY PROTEIN"/>
    <property type="match status" value="1"/>
</dbReference>
<dbReference type="Gene3D" id="1.10.10.10">
    <property type="entry name" value="Winged helix-like DNA-binding domain superfamily/Winged helix DNA-binding domain"/>
    <property type="match status" value="2"/>
</dbReference>
<dbReference type="InterPro" id="IPR036388">
    <property type="entry name" value="WH-like_DNA-bd_sf"/>
</dbReference>
<dbReference type="InterPro" id="IPR003783">
    <property type="entry name" value="Regulatory_RecX"/>
</dbReference>
<organism evidence="7 8">
    <name type="scientific">Thioalbus denitrificans</name>
    <dbReference type="NCBI Taxonomy" id="547122"/>
    <lineage>
        <taxon>Bacteria</taxon>
        <taxon>Pseudomonadati</taxon>
        <taxon>Pseudomonadota</taxon>
        <taxon>Gammaproteobacteria</taxon>
        <taxon>Chromatiales</taxon>
        <taxon>Ectothiorhodospiraceae</taxon>
        <taxon>Thioalbus</taxon>
    </lineage>
</organism>
<feature type="domain" description="RecX second three-helical" evidence="5">
    <location>
        <begin position="15"/>
        <end position="55"/>
    </location>
</feature>
<evidence type="ECO:0000259" key="6">
    <source>
        <dbReference type="Pfam" id="PF21981"/>
    </source>
</evidence>